<dbReference type="Gene3D" id="3.30.70.270">
    <property type="match status" value="1"/>
</dbReference>
<proteinExistence type="predicted"/>
<protein>
    <submittedName>
        <fullName evidence="3">EAL domain-containing protein</fullName>
    </submittedName>
</protein>
<comment type="caution">
    <text evidence="3">The sequence shown here is derived from an EMBL/GenBank/DDBJ whole genome shotgun (WGS) entry which is preliminary data.</text>
</comment>
<dbReference type="Proteomes" id="UP001431532">
    <property type="component" value="Unassembled WGS sequence"/>
</dbReference>
<keyword evidence="4" id="KW-1185">Reference proteome</keyword>
<evidence type="ECO:0000313" key="3">
    <source>
        <dbReference type="EMBL" id="MDI6452350.1"/>
    </source>
</evidence>
<dbReference type="InterPro" id="IPR035919">
    <property type="entry name" value="EAL_sf"/>
</dbReference>
<dbReference type="PANTHER" id="PTHR33121:SF71">
    <property type="entry name" value="OXYGEN SENSOR PROTEIN DOSP"/>
    <property type="match status" value="1"/>
</dbReference>
<dbReference type="RefSeq" id="WP_282838765.1">
    <property type="nucleotide sequence ID" value="NZ_JASCXW010000003.1"/>
</dbReference>
<dbReference type="InterPro" id="IPR000160">
    <property type="entry name" value="GGDEF_dom"/>
</dbReference>
<dbReference type="GO" id="GO:0071111">
    <property type="term" value="F:cyclic-guanylate-specific phosphodiesterase activity"/>
    <property type="evidence" value="ECO:0007669"/>
    <property type="project" value="InterPro"/>
</dbReference>
<dbReference type="PROSITE" id="PS50887">
    <property type="entry name" value="GGDEF"/>
    <property type="match status" value="1"/>
</dbReference>
<dbReference type="InterPro" id="IPR043128">
    <property type="entry name" value="Rev_trsase/Diguanyl_cyclase"/>
</dbReference>
<evidence type="ECO:0000259" key="1">
    <source>
        <dbReference type="PROSITE" id="PS50883"/>
    </source>
</evidence>
<dbReference type="PROSITE" id="PS50883">
    <property type="entry name" value="EAL"/>
    <property type="match status" value="1"/>
</dbReference>
<name>A0AAW6U617_9MOLU</name>
<dbReference type="AlphaFoldDB" id="A0AAW6U617"/>
<sequence>MRLSDVLKLTKQPHSLSIIKDFLEQPLSHTDYQAAFSHYFDIAIELELYDMVFEEGEKIFKEISNQAETPYFEKILRHLINAAIHLEKYDEAKKYIELRKQALPILKQYLGILDEIKYKQALQLPYLNDVLKVLTDVIPDQTKIYCHQELYKLYKNDHQYEMALNSLYELYNFDLKSMYINEELRLLFLLERYDETISKSLEELKHNKKNTEAVICLLEAYLKKHDFHKASTLEAEYEEQIDSESDELKKKAYEIIINLYHQMDNKPSLDLYQRKLKSLQKVIDKKIKSEPEQKPEIVYVEKVESKKVSHENIFKHLEIGHELLQFSHLIDDKLLLRDYLRVFFMHVDAFVQVKEYVIYLKDESPNFFHYKKERLYDKTIATTFLEDTAINQTLISGDEIIEDTKTIRWPKNVITQKDFENDISFVFIYPLGDEGVLTIHLEEEIKDPGKYYDLFKLMSAILYAHILDEKKLTKLKKQNRYYSQVLNAPIIAYRELTDTKSTYNDEAMELFHVDKHHHLELFLRDMSYEHVHRYKEIVQRLLNKSGESQEILYRYQEKDILEKLYSLKTGDENIVMSLFFDQTKEVNQTKDLIEKATVDPETGLSNDYALTNDLEDLLKDKASLLLIELDQNLKHIYGSEKITHYFKEFAQNTKKFFNDGTTYRCDFNQLLVIIPFNDIRSVTKIVKDYFKYLEQYESKILKYEKFSANMGILRYPVVTVEKQKDKLMRYLDIALERAKRDKEDKYVFFVYRDYEDELFEQQVIDHLNVAIETKNLGLIFNQITDIKKNRVWQYESELALFNLAIDSKYLTTIARKRNRLVDLERFHIKKVCEFLVELEKSTERLIKLTIPISKETFLDPTFNPYLLGLFKQYGIPAEFIRLKCDMDLRASHYSTQIQELIDHGISLDTTSLEMALSYPFHAVHIDIKKESLKWNSYLHKIKELLEGFQMALVIRGVKTKDQKEALERLGIMYVEGQIYKQLPAPTLIKKIKESL</sequence>
<dbReference type="SMART" id="SM00267">
    <property type="entry name" value="GGDEF"/>
    <property type="match status" value="1"/>
</dbReference>
<dbReference type="Gene3D" id="3.20.20.450">
    <property type="entry name" value="EAL domain"/>
    <property type="match status" value="1"/>
</dbReference>
<dbReference type="SMART" id="SM00052">
    <property type="entry name" value="EAL"/>
    <property type="match status" value="1"/>
</dbReference>
<evidence type="ECO:0000313" key="4">
    <source>
        <dbReference type="Proteomes" id="UP001431532"/>
    </source>
</evidence>
<dbReference type="InterPro" id="IPR029787">
    <property type="entry name" value="Nucleotide_cyclase"/>
</dbReference>
<dbReference type="SUPFAM" id="SSF141868">
    <property type="entry name" value="EAL domain-like"/>
    <property type="match status" value="1"/>
</dbReference>
<dbReference type="SUPFAM" id="SSF55073">
    <property type="entry name" value="Nucleotide cyclase"/>
    <property type="match status" value="1"/>
</dbReference>
<dbReference type="EMBL" id="JASCXW010000003">
    <property type="protein sequence ID" value="MDI6452350.1"/>
    <property type="molecule type" value="Genomic_DNA"/>
</dbReference>
<dbReference type="InterPro" id="IPR050706">
    <property type="entry name" value="Cyclic-di-GMP_PDE-like"/>
</dbReference>
<dbReference type="InterPro" id="IPR001633">
    <property type="entry name" value="EAL_dom"/>
</dbReference>
<dbReference type="PANTHER" id="PTHR33121">
    <property type="entry name" value="CYCLIC DI-GMP PHOSPHODIESTERASE PDEF"/>
    <property type="match status" value="1"/>
</dbReference>
<feature type="domain" description="EAL" evidence="1">
    <location>
        <begin position="760"/>
        <end position="995"/>
    </location>
</feature>
<reference evidence="3" key="1">
    <citation type="submission" date="2023-05" db="EMBL/GenBank/DDBJ databases">
        <title>Mariniplasma microaerophilum sp. nov., a novel anaerobic mollicute isolated from terrestrial mud volcano, Taman Peninsula, Russia.</title>
        <authorList>
            <person name="Khomyakova M.A."/>
            <person name="Merkel A.Y."/>
            <person name="Slobodkin A.I."/>
        </authorList>
    </citation>
    <scope>NUCLEOTIDE SEQUENCE</scope>
    <source>
        <strain evidence="3">M4Ah</strain>
    </source>
</reference>
<dbReference type="Pfam" id="PF00990">
    <property type="entry name" value="GGDEF"/>
    <property type="match status" value="1"/>
</dbReference>
<feature type="domain" description="GGDEF" evidence="2">
    <location>
        <begin position="620"/>
        <end position="751"/>
    </location>
</feature>
<gene>
    <name evidence="3" type="ORF">QJ521_02130</name>
</gene>
<organism evidence="3 4">
    <name type="scientific">Peloplasma aerotolerans</name>
    <dbReference type="NCBI Taxonomy" id="3044389"/>
    <lineage>
        <taxon>Bacteria</taxon>
        <taxon>Bacillati</taxon>
        <taxon>Mycoplasmatota</taxon>
        <taxon>Mollicutes</taxon>
        <taxon>Acholeplasmatales</taxon>
        <taxon>Acholeplasmataceae</taxon>
        <taxon>Peloplasma</taxon>
    </lineage>
</organism>
<evidence type="ECO:0000259" key="2">
    <source>
        <dbReference type="PROSITE" id="PS50887"/>
    </source>
</evidence>
<dbReference type="Pfam" id="PF00563">
    <property type="entry name" value="EAL"/>
    <property type="match status" value="1"/>
</dbReference>
<accession>A0AAW6U617</accession>